<dbReference type="AlphaFoldDB" id="A0A4V5PQ96"/>
<organism evidence="1 2">
    <name type="scientific">Polyangium fumosum</name>
    <dbReference type="NCBI Taxonomy" id="889272"/>
    <lineage>
        <taxon>Bacteria</taxon>
        <taxon>Pseudomonadati</taxon>
        <taxon>Myxococcota</taxon>
        <taxon>Polyangia</taxon>
        <taxon>Polyangiales</taxon>
        <taxon>Polyangiaceae</taxon>
        <taxon>Polyangium</taxon>
    </lineage>
</organism>
<name>A0A4V5PQ96_9BACT</name>
<dbReference type="RefSeq" id="WP_136928140.1">
    <property type="nucleotide sequence ID" value="NZ_SSMQ01000005.1"/>
</dbReference>
<sequence>MKAPDDRLQALDGALQSALDALAAHPWKSRVDDVARAVAATDVGLRVILAAQLTANLWHSRQYDEDEAYREEQDSYEGAVVTAASVARELLAYEEVEGYMLAHPGSREVQGLLSYKEATDRMRASVMRQCRVAR</sequence>
<accession>A0A4V5PQ96</accession>
<reference evidence="1 2" key="1">
    <citation type="submission" date="2019-04" db="EMBL/GenBank/DDBJ databases">
        <authorList>
            <person name="Li Y."/>
            <person name="Wang J."/>
        </authorList>
    </citation>
    <scope>NUCLEOTIDE SEQUENCE [LARGE SCALE GENOMIC DNA]</scope>
    <source>
        <strain evidence="1 2">DSM 14668</strain>
    </source>
</reference>
<protein>
    <submittedName>
        <fullName evidence="1">Uncharacterized protein</fullName>
    </submittedName>
</protein>
<comment type="caution">
    <text evidence="1">The sequence shown here is derived from an EMBL/GenBank/DDBJ whole genome shotgun (WGS) entry which is preliminary data.</text>
</comment>
<dbReference type="EMBL" id="SSMQ01000005">
    <property type="protein sequence ID" value="TKD11866.1"/>
    <property type="molecule type" value="Genomic_DNA"/>
</dbReference>
<gene>
    <name evidence="1" type="ORF">E8A74_06970</name>
</gene>
<evidence type="ECO:0000313" key="2">
    <source>
        <dbReference type="Proteomes" id="UP000309215"/>
    </source>
</evidence>
<dbReference type="Proteomes" id="UP000309215">
    <property type="component" value="Unassembled WGS sequence"/>
</dbReference>
<evidence type="ECO:0000313" key="1">
    <source>
        <dbReference type="EMBL" id="TKD11866.1"/>
    </source>
</evidence>
<proteinExistence type="predicted"/>
<keyword evidence="2" id="KW-1185">Reference proteome</keyword>
<dbReference type="OrthoDB" id="9974527at2"/>